<evidence type="ECO:0000256" key="4">
    <source>
        <dbReference type="ARBA" id="ARBA00022989"/>
    </source>
</evidence>
<evidence type="ECO:0000256" key="2">
    <source>
        <dbReference type="ARBA" id="ARBA00022481"/>
    </source>
</evidence>
<keyword evidence="3 6" id="KW-0812">Transmembrane</keyword>
<dbReference type="InterPro" id="IPR045584">
    <property type="entry name" value="Pilin-like"/>
</dbReference>
<evidence type="ECO:0008006" key="9">
    <source>
        <dbReference type="Google" id="ProtNLM"/>
    </source>
</evidence>
<keyword evidence="5 6" id="KW-0472">Membrane</keyword>
<evidence type="ECO:0000256" key="3">
    <source>
        <dbReference type="ARBA" id="ARBA00022692"/>
    </source>
</evidence>
<proteinExistence type="predicted"/>
<dbReference type="PROSITE" id="PS00409">
    <property type="entry name" value="PROKAR_NTER_METHYL"/>
    <property type="match status" value="1"/>
</dbReference>
<dbReference type="PANTHER" id="PTHR30093">
    <property type="entry name" value="GENERAL SECRETION PATHWAY PROTEIN G"/>
    <property type="match status" value="1"/>
</dbReference>
<gene>
    <name evidence="7" type="ORF">CaldiYA01_06790</name>
</gene>
<keyword evidence="4 6" id="KW-1133">Transmembrane helix</keyword>
<dbReference type="PANTHER" id="PTHR30093:SF44">
    <property type="entry name" value="TYPE II SECRETION SYSTEM CORE PROTEIN G"/>
    <property type="match status" value="1"/>
</dbReference>
<evidence type="ECO:0000256" key="1">
    <source>
        <dbReference type="ARBA" id="ARBA00004167"/>
    </source>
</evidence>
<evidence type="ECO:0000256" key="6">
    <source>
        <dbReference type="SAM" id="Phobius"/>
    </source>
</evidence>
<evidence type="ECO:0000313" key="7">
    <source>
        <dbReference type="EMBL" id="BCS80719.1"/>
    </source>
</evidence>
<protein>
    <recommendedName>
        <fullName evidence="9">Prepilin-type N-terminal cleavage/methylation domain-containing protein</fullName>
    </recommendedName>
</protein>
<dbReference type="InterPro" id="IPR012902">
    <property type="entry name" value="N_methyl_site"/>
</dbReference>
<keyword evidence="2" id="KW-0488">Methylation</keyword>
<accession>A0ABN6E997</accession>
<dbReference type="Pfam" id="PF07963">
    <property type="entry name" value="N_methyl"/>
    <property type="match status" value="1"/>
</dbReference>
<dbReference type="Gene3D" id="3.30.700.10">
    <property type="entry name" value="Glycoprotein, Type 4 Pilin"/>
    <property type="match status" value="1"/>
</dbReference>
<reference evidence="7 8" key="1">
    <citation type="submission" date="2021-02" db="EMBL/GenBank/DDBJ databases">
        <title>Nitrogen-fixing ability and nitrogen fixation related genes of thermophilic fermentative bacteria in the genus Caldicellulosiruptor.</title>
        <authorList>
            <person name="Chen Y."/>
            <person name="Nishihara A."/>
            <person name="Haruta S."/>
        </authorList>
    </citation>
    <scope>NUCLEOTIDE SEQUENCE [LARGE SCALE GENOMIC DNA]</scope>
    <source>
        <strain evidence="7 8">YA01</strain>
    </source>
</reference>
<dbReference type="Proteomes" id="UP000663623">
    <property type="component" value="Chromosome"/>
</dbReference>
<keyword evidence="8" id="KW-1185">Reference proteome</keyword>
<evidence type="ECO:0000313" key="8">
    <source>
        <dbReference type="Proteomes" id="UP000663623"/>
    </source>
</evidence>
<feature type="transmembrane region" description="Helical" evidence="6">
    <location>
        <begin position="21"/>
        <end position="40"/>
    </location>
</feature>
<dbReference type="NCBIfam" id="TIGR02532">
    <property type="entry name" value="IV_pilin_GFxxxE"/>
    <property type="match status" value="1"/>
</dbReference>
<comment type="subcellular location">
    <subcellularLocation>
        <location evidence="1">Membrane</location>
        <topology evidence="1">Single-pass membrane protein</topology>
    </subcellularLocation>
</comment>
<organism evidence="7 8">
    <name type="scientific">Caldicellulosiruptor diazotrophicus</name>
    <dbReference type="NCBI Taxonomy" id="2806205"/>
    <lineage>
        <taxon>Bacteria</taxon>
        <taxon>Bacillati</taxon>
        <taxon>Bacillota</taxon>
        <taxon>Bacillota incertae sedis</taxon>
        <taxon>Caldicellulosiruptorales</taxon>
        <taxon>Caldicellulosiruptoraceae</taxon>
        <taxon>Caldicellulosiruptor</taxon>
    </lineage>
</organism>
<evidence type="ECO:0000256" key="5">
    <source>
        <dbReference type="ARBA" id="ARBA00023136"/>
    </source>
</evidence>
<dbReference type="SUPFAM" id="SSF54523">
    <property type="entry name" value="Pili subunits"/>
    <property type="match status" value="1"/>
</dbReference>
<sequence length="151" mass="16289">MMAWLVKQVNNKNKGFTLIEMVVVLAIIAVLIAIAVPQVLKQINNAKKNADIANAKAIATAIMQWVGEGNSIGADVSGAQVDDTNGTVTLNGQLVDLKKYMNAGSYKPKYNTNYKFFVDYTLSDDKLVVKAGQAASSAKELYPNPDSTYGQ</sequence>
<name>A0ABN6E997_9FIRM</name>
<dbReference type="EMBL" id="AP024480">
    <property type="protein sequence ID" value="BCS80719.1"/>
    <property type="molecule type" value="Genomic_DNA"/>
</dbReference>
<dbReference type="RefSeq" id="WP_207181339.1">
    <property type="nucleotide sequence ID" value="NZ_AP024480.1"/>
</dbReference>